<evidence type="ECO:0000256" key="18">
    <source>
        <dbReference type="ARBA" id="ARBA00048679"/>
    </source>
</evidence>
<evidence type="ECO:0000256" key="14">
    <source>
        <dbReference type="ARBA" id="ARBA00023136"/>
    </source>
</evidence>
<feature type="transmembrane region" description="Helical" evidence="20">
    <location>
        <begin position="12"/>
        <end position="31"/>
    </location>
</feature>
<dbReference type="InterPro" id="IPR051824">
    <property type="entry name" value="LRR_Rcpt-Like_S/T_Kinase"/>
</dbReference>
<evidence type="ECO:0000256" key="1">
    <source>
        <dbReference type="ARBA" id="ARBA00004479"/>
    </source>
</evidence>
<keyword evidence="10" id="KW-0547">Nucleotide-binding</keyword>
<dbReference type="FunFam" id="3.80.10.10:FF:000433">
    <property type="entry name" value="Putative LRR receptor-like serine/threonine-protein kinase isoform A"/>
    <property type="match status" value="1"/>
</dbReference>
<keyword evidence="5" id="KW-0433">Leucine-rich repeat</keyword>
<feature type="domain" description="Protein kinase" evidence="21">
    <location>
        <begin position="644"/>
        <end position="926"/>
    </location>
</feature>
<keyword evidence="12" id="KW-0067">ATP-binding</keyword>
<sequence length="1004" mass="111394">MRKTMGLGTSESKVVYVVVLVTFVLNCFTHFGTDAQILPQNEVKALEAINSKLKNLNWKINENFCSTKESVKRFNSEDTLSNVTCNCSLSRGTVQSVCSITHIQLKRLNLSGVLPADFGNLINLQELSLSGNRLSGEIPKGIGEIGSLEELVLEANQLDGHLPENLGNLSNLKRLVLNANNFTGTIPETFGKLTNLTDFRIDGTAISGKIPGFIGNWSKLDRLDMQGTFMEGPIPVTISLLSNLTELRISDLKGLSIGFPNLKDLKKLEYLVLRNCLITGLIPGYIGELESLKRLDLSFNNLSGPIPWNQKLNDMYLTNNSLSGEVPKWVLEYTKNYWDISYNNFSGSPQINCETRSHVNLVSSYSSVESNSIPWCLKKGLPCSKKPKHYSLFINCGGEKINFEGNEYEPDMISDGRSQFSSISEEWGYSSTGVFMGKDDTPYTAQKTFSLNVTGIYETARVAPLSLRYYGLCLRKGSYKVKLHFAEIMFSNDQTFSSLGRRIFNVSIQGKLELKDFNIVEEARGVGIPIIKEFDDVLVSGSTLEIHFYWAGKGTTSIPVKGVYGPLISAIEVTPNFDVGGGLSVGAIVGIVLASCVILVLILVFLRMKGYLGKKVLEDKELRGLDLQTGYFTLRHIKAATGNFDPANKIGEGGFGPVYKGVLSDGALIAVKQLSSKSKQGNREFVTEIGMISALQHPNLVRLYGCCIEGNQLLLIYEYMENNSLARALFGHEEHQLHLDWPTRMKICLGIARGLAYLHEESRLKIVHRDIKATNVLLDKDLNAKISDFGLAKLDEGEQTHISTRIAGTIGYMAPEYAMRGYLTDKADVYSFGVVALEIVSGKSNTNYRPKEEFVYLLDWAYVLQEQGNLLELVDPRLGSSYSSEEAMRMLSLALLCTNPSPTLRPSMSSIVSMIEGKCAVQAPIIKRSETNQDPRFKAFEKLSHDSQTHVSSTFLHDSQTQRDMSMNGPWIDSSFSVQSKDETNRDHSSSSKLLQDLHDVNLE</sequence>
<accession>A0AAN7EBS8</accession>
<keyword evidence="15" id="KW-0675">Receptor</keyword>
<evidence type="ECO:0000256" key="19">
    <source>
        <dbReference type="SAM" id="MobiDB-lite"/>
    </source>
</evidence>
<evidence type="ECO:0000256" key="2">
    <source>
        <dbReference type="ARBA" id="ARBA00012513"/>
    </source>
</evidence>
<reference evidence="22 23" key="1">
    <citation type="journal article" date="2023" name="G3 (Bethesda)">
        <title>A haplotype-resolved chromosome-scale genome for Quercus rubra L. provides insights into the genetics of adaptive traits for red oak species.</title>
        <authorList>
            <person name="Kapoor B."/>
            <person name="Jenkins J."/>
            <person name="Schmutz J."/>
            <person name="Zhebentyayeva T."/>
            <person name="Kuelheim C."/>
            <person name="Coggeshall M."/>
            <person name="Heim C."/>
            <person name="Lasky J.R."/>
            <person name="Leites L."/>
            <person name="Islam-Faridi N."/>
            <person name="Romero-Severson J."/>
            <person name="DeLeo V.L."/>
            <person name="Lucas S.M."/>
            <person name="Lazic D."/>
            <person name="Gailing O."/>
            <person name="Carlson J."/>
            <person name="Staton M."/>
        </authorList>
    </citation>
    <scope>NUCLEOTIDE SEQUENCE [LARGE SCALE GENOMIC DNA]</scope>
    <source>
        <tissue evidence="22">Dormant leaf buds and twig bark tissues</tissue>
    </source>
</reference>
<dbReference type="InterPro" id="IPR000719">
    <property type="entry name" value="Prot_kinase_dom"/>
</dbReference>
<dbReference type="SMART" id="SM00220">
    <property type="entry name" value="S_TKc"/>
    <property type="match status" value="1"/>
</dbReference>
<dbReference type="FunFam" id="2.60.120.430:FF:000004">
    <property type="entry name" value="Putative leucine-rich repeat receptor-like serine/threonine-protein kinase"/>
    <property type="match status" value="1"/>
</dbReference>
<dbReference type="AlphaFoldDB" id="A0AAN7EBS8"/>
<comment type="caution">
    <text evidence="22">The sequence shown here is derived from an EMBL/GenBank/DDBJ whole genome shotgun (WGS) entry which is preliminary data.</text>
</comment>
<dbReference type="GO" id="GO:0005524">
    <property type="term" value="F:ATP binding"/>
    <property type="evidence" value="ECO:0007669"/>
    <property type="project" value="UniProtKB-KW"/>
</dbReference>
<dbReference type="Pfam" id="PF00560">
    <property type="entry name" value="LRR_1"/>
    <property type="match status" value="5"/>
</dbReference>
<dbReference type="PANTHER" id="PTHR48006:SF60">
    <property type="entry name" value="PROTEIN KINASE DOMAIN-CONTAINING PROTEIN"/>
    <property type="match status" value="1"/>
</dbReference>
<dbReference type="EC" id="2.7.11.1" evidence="2"/>
<keyword evidence="8" id="KW-0732">Signal</keyword>
<evidence type="ECO:0000256" key="9">
    <source>
        <dbReference type="ARBA" id="ARBA00022737"/>
    </source>
</evidence>
<name>A0AAN7EBS8_QUERU</name>
<comment type="subcellular location">
    <subcellularLocation>
        <location evidence="1">Membrane</location>
        <topology evidence="1">Single-pass type I membrane protein</topology>
    </subcellularLocation>
</comment>
<dbReference type="Gene3D" id="1.10.510.10">
    <property type="entry name" value="Transferase(Phosphotransferase) domain 1"/>
    <property type="match status" value="1"/>
</dbReference>
<evidence type="ECO:0000313" key="23">
    <source>
        <dbReference type="Proteomes" id="UP001324115"/>
    </source>
</evidence>
<dbReference type="FunFam" id="3.80.10.10:FF:000383">
    <property type="entry name" value="Leucine-rich repeat receptor protein kinase EMS1"/>
    <property type="match status" value="1"/>
</dbReference>
<keyword evidence="14 20" id="KW-0472">Membrane</keyword>
<dbReference type="PROSITE" id="PS50011">
    <property type="entry name" value="PROTEIN_KINASE_DOM"/>
    <property type="match status" value="1"/>
</dbReference>
<evidence type="ECO:0000256" key="3">
    <source>
        <dbReference type="ARBA" id="ARBA00022527"/>
    </source>
</evidence>
<gene>
    <name evidence="22" type="ORF">RGQ29_003366</name>
</gene>
<keyword evidence="13 20" id="KW-1133">Transmembrane helix</keyword>
<keyword evidence="4" id="KW-0597">Phosphoprotein</keyword>
<dbReference type="Pfam" id="PF07714">
    <property type="entry name" value="PK_Tyr_Ser-Thr"/>
    <property type="match status" value="1"/>
</dbReference>
<dbReference type="InterPro" id="IPR008271">
    <property type="entry name" value="Ser/Thr_kinase_AS"/>
</dbReference>
<dbReference type="FunFam" id="3.30.200.20:FF:000217">
    <property type="entry name" value="probable LRR receptor-like serine/threonine-protein kinase At1g53430"/>
    <property type="match status" value="1"/>
</dbReference>
<evidence type="ECO:0000256" key="20">
    <source>
        <dbReference type="SAM" id="Phobius"/>
    </source>
</evidence>
<keyword evidence="9" id="KW-0677">Repeat</keyword>
<dbReference type="Gene3D" id="3.80.10.10">
    <property type="entry name" value="Ribonuclease Inhibitor"/>
    <property type="match status" value="2"/>
</dbReference>
<evidence type="ECO:0000256" key="6">
    <source>
        <dbReference type="ARBA" id="ARBA00022679"/>
    </source>
</evidence>
<protein>
    <recommendedName>
        <fullName evidence="2">non-specific serine/threonine protein kinase</fullName>
        <ecNumber evidence="2">2.7.11.1</ecNumber>
    </recommendedName>
</protein>
<feature type="compositionally biased region" description="Polar residues" evidence="19">
    <location>
        <begin position="951"/>
        <end position="965"/>
    </location>
</feature>
<dbReference type="SUPFAM" id="SSF56112">
    <property type="entry name" value="Protein kinase-like (PK-like)"/>
    <property type="match status" value="1"/>
</dbReference>
<dbReference type="InterPro" id="IPR001611">
    <property type="entry name" value="Leu-rich_rpt"/>
</dbReference>
<dbReference type="GO" id="GO:0016020">
    <property type="term" value="C:membrane"/>
    <property type="evidence" value="ECO:0007669"/>
    <property type="project" value="UniProtKB-SubCell"/>
</dbReference>
<dbReference type="Gene3D" id="3.30.200.20">
    <property type="entry name" value="Phosphorylase Kinase, domain 1"/>
    <property type="match status" value="1"/>
</dbReference>
<evidence type="ECO:0000256" key="4">
    <source>
        <dbReference type="ARBA" id="ARBA00022553"/>
    </source>
</evidence>
<keyword evidence="16" id="KW-0325">Glycoprotein</keyword>
<evidence type="ECO:0000256" key="13">
    <source>
        <dbReference type="ARBA" id="ARBA00022989"/>
    </source>
</evidence>
<keyword evidence="23" id="KW-1185">Reference proteome</keyword>
<evidence type="ECO:0000256" key="10">
    <source>
        <dbReference type="ARBA" id="ARBA00022741"/>
    </source>
</evidence>
<evidence type="ECO:0000313" key="22">
    <source>
        <dbReference type="EMBL" id="KAK4567569.1"/>
    </source>
</evidence>
<dbReference type="CDD" id="cd14066">
    <property type="entry name" value="STKc_IRAK"/>
    <property type="match status" value="1"/>
</dbReference>
<keyword evidence="7 20" id="KW-0812">Transmembrane</keyword>
<comment type="catalytic activity">
    <reaction evidence="17">
        <text>L-threonyl-[protein] + ATP = O-phospho-L-threonyl-[protein] + ADP + H(+)</text>
        <dbReference type="Rhea" id="RHEA:46608"/>
        <dbReference type="Rhea" id="RHEA-COMP:11060"/>
        <dbReference type="Rhea" id="RHEA-COMP:11605"/>
        <dbReference type="ChEBI" id="CHEBI:15378"/>
        <dbReference type="ChEBI" id="CHEBI:30013"/>
        <dbReference type="ChEBI" id="CHEBI:30616"/>
        <dbReference type="ChEBI" id="CHEBI:61977"/>
        <dbReference type="ChEBI" id="CHEBI:456216"/>
        <dbReference type="EC" id="2.7.11.1"/>
    </reaction>
</comment>
<evidence type="ECO:0000256" key="8">
    <source>
        <dbReference type="ARBA" id="ARBA00022729"/>
    </source>
</evidence>
<feature type="transmembrane region" description="Helical" evidence="20">
    <location>
        <begin position="583"/>
        <end position="606"/>
    </location>
</feature>
<evidence type="ECO:0000256" key="5">
    <source>
        <dbReference type="ARBA" id="ARBA00022614"/>
    </source>
</evidence>
<evidence type="ECO:0000256" key="11">
    <source>
        <dbReference type="ARBA" id="ARBA00022777"/>
    </source>
</evidence>
<dbReference type="SUPFAM" id="SSF52058">
    <property type="entry name" value="L domain-like"/>
    <property type="match status" value="1"/>
</dbReference>
<evidence type="ECO:0000256" key="15">
    <source>
        <dbReference type="ARBA" id="ARBA00023170"/>
    </source>
</evidence>
<dbReference type="EMBL" id="JAXUIC010000010">
    <property type="protein sequence ID" value="KAK4567569.1"/>
    <property type="molecule type" value="Genomic_DNA"/>
</dbReference>
<evidence type="ECO:0000259" key="21">
    <source>
        <dbReference type="PROSITE" id="PS50011"/>
    </source>
</evidence>
<evidence type="ECO:0000256" key="17">
    <source>
        <dbReference type="ARBA" id="ARBA00047899"/>
    </source>
</evidence>
<dbReference type="InterPro" id="IPR011009">
    <property type="entry name" value="Kinase-like_dom_sf"/>
</dbReference>
<feature type="compositionally biased region" description="Basic and acidic residues" evidence="19">
    <location>
        <begin position="980"/>
        <end position="1004"/>
    </location>
</feature>
<dbReference type="Proteomes" id="UP001324115">
    <property type="component" value="Unassembled WGS sequence"/>
</dbReference>
<dbReference type="PROSITE" id="PS00108">
    <property type="entry name" value="PROTEIN_KINASE_ST"/>
    <property type="match status" value="1"/>
</dbReference>
<evidence type="ECO:0000256" key="16">
    <source>
        <dbReference type="ARBA" id="ARBA00023180"/>
    </source>
</evidence>
<feature type="region of interest" description="Disordered" evidence="19">
    <location>
        <begin position="951"/>
        <end position="1004"/>
    </location>
</feature>
<comment type="catalytic activity">
    <reaction evidence="18">
        <text>L-seryl-[protein] + ATP = O-phospho-L-seryl-[protein] + ADP + H(+)</text>
        <dbReference type="Rhea" id="RHEA:17989"/>
        <dbReference type="Rhea" id="RHEA-COMP:9863"/>
        <dbReference type="Rhea" id="RHEA-COMP:11604"/>
        <dbReference type="ChEBI" id="CHEBI:15378"/>
        <dbReference type="ChEBI" id="CHEBI:29999"/>
        <dbReference type="ChEBI" id="CHEBI:30616"/>
        <dbReference type="ChEBI" id="CHEBI:83421"/>
        <dbReference type="ChEBI" id="CHEBI:456216"/>
        <dbReference type="EC" id="2.7.11.1"/>
    </reaction>
</comment>
<dbReference type="InterPro" id="IPR001245">
    <property type="entry name" value="Ser-Thr/Tyr_kinase_cat_dom"/>
</dbReference>
<organism evidence="22 23">
    <name type="scientific">Quercus rubra</name>
    <name type="common">Northern red oak</name>
    <name type="synonym">Quercus borealis</name>
    <dbReference type="NCBI Taxonomy" id="3512"/>
    <lineage>
        <taxon>Eukaryota</taxon>
        <taxon>Viridiplantae</taxon>
        <taxon>Streptophyta</taxon>
        <taxon>Embryophyta</taxon>
        <taxon>Tracheophyta</taxon>
        <taxon>Spermatophyta</taxon>
        <taxon>Magnoliopsida</taxon>
        <taxon>eudicotyledons</taxon>
        <taxon>Gunneridae</taxon>
        <taxon>Pentapetalae</taxon>
        <taxon>rosids</taxon>
        <taxon>fabids</taxon>
        <taxon>Fagales</taxon>
        <taxon>Fagaceae</taxon>
        <taxon>Quercus</taxon>
    </lineage>
</organism>
<proteinExistence type="predicted"/>
<dbReference type="FunFam" id="1.10.510.10:FF:000044">
    <property type="entry name" value="Putative LRR receptor-like serine/threonine-protein kinase"/>
    <property type="match status" value="1"/>
</dbReference>
<keyword evidence="3" id="KW-0723">Serine/threonine-protein kinase</keyword>
<dbReference type="InterPro" id="IPR032675">
    <property type="entry name" value="LRR_dom_sf"/>
</dbReference>
<dbReference type="Gene3D" id="2.60.120.430">
    <property type="entry name" value="Galactose-binding lectin"/>
    <property type="match status" value="1"/>
</dbReference>
<evidence type="ECO:0000256" key="12">
    <source>
        <dbReference type="ARBA" id="ARBA00022840"/>
    </source>
</evidence>
<keyword evidence="11" id="KW-0418">Kinase</keyword>
<evidence type="ECO:0000256" key="7">
    <source>
        <dbReference type="ARBA" id="ARBA00022692"/>
    </source>
</evidence>
<dbReference type="InterPro" id="IPR021720">
    <property type="entry name" value="Malectin_dom"/>
</dbReference>
<keyword evidence="6" id="KW-0808">Transferase</keyword>
<dbReference type="GO" id="GO:0004674">
    <property type="term" value="F:protein serine/threonine kinase activity"/>
    <property type="evidence" value="ECO:0007669"/>
    <property type="project" value="UniProtKB-KW"/>
</dbReference>
<dbReference type="Pfam" id="PF11721">
    <property type="entry name" value="Malectin"/>
    <property type="match status" value="1"/>
</dbReference>
<dbReference type="PANTHER" id="PTHR48006">
    <property type="entry name" value="LEUCINE-RICH REPEAT-CONTAINING PROTEIN DDB_G0281931-RELATED"/>
    <property type="match status" value="1"/>
</dbReference>